<gene>
    <name evidence="2" type="ORF">SAMN05216179_0201</name>
</gene>
<dbReference type="Proteomes" id="UP000184184">
    <property type="component" value="Unassembled WGS sequence"/>
</dbReference>
<evidence type="ECO:0000256" key="1">
    <source>
        <dbReference type="SAM" id="Phobius"/>
    </source>
</evidence>
<dbReference type="EMBL" id="FRCZ01000001">
    <property type="protein sequence ID" value="SHM46059.1"/>
    <property type="molecule type" value="Genomic_DNA"/>
</dbReference>
<keyword evidence="1" id="KW-0472">Membrane</keyword>
<organism evidence="2 3">
    <name type="scientific">Gracilibacillus kekensis</name>
    <dbReference type="NCBI Taxonomy" id="1027249"/>
    <lineage>
        <taxon>Bacteria</taxon>
        <taxon>Bacillati</taxon>
        <taxon>Bacillota</taxon>
        <taxon>Bacilli</taxon>
        <taxon>Bacillales</taxon>
        <taxon>Bacillaceae</taxon>
        <taxon>Gracilibacillus</taxon>
    </lineage>
</organism>
<accession>A0A1M7IZA9</accession>
<dbReference type="AlphaFoldDB" id="A0A1M7IZA9"/>
<keyword evidence="3" id="KW-1185">Reference proteome</keyword>
<feature type="transmembrane region" description="Helical" evidence="1">
    <location>
        <begin position="52"/>
        <end position="73"/>
    </location>
</feature>
<keyword evidence="1" id="KW-1133">Transmembrane helix</keyword>
<protein>
    <recommendedName>
        <fullName evidence="4">DUF4181 domain-containing protein</fullName>
    </recommendedName>
</protein>
<sequence>MMYGVYPYFILQLIVTITVIIALWCSITYLLRKWLNISKESLLSNHQLNNEYNHINWSIRILFLLIMITGFVINLERDPFERFKFLEPFFLLFIYLLVSQITGAFIQWKYIGNRNVAIYILSRLFLVIAFIISFIITNAWGLF</sequence>
<dbReference type="InterPro" id="IPR025441">
    <property type="entry name" value="DUF4181"/>
</dbReference>
<name>A0A1M7IZA9_9BACI</name>
<evidence type="ECO:0000313" key="2">
    <source>
        <dbReference type="EMBL" id="SHM46059.1"/>
    </source>
</evidence>
<feature type="transmembrane region" description="Helical" evidence="1">
    <location>
        <begin position="6"/>
        <end position="31"/>
    </location>
</feature>
<evidence type="ECO:0008006" key="4">
    <source>
        <dbReference type="Google" id="ProtNLM"/>
    </source>
</evidence>
<evidence type="ECO:0000313" key="3">
    <source>
        <dbReference type="Proteomes" id="UP000184184"/>
    </source>
</evidence>
<feature type="transmembrane region" description="Helical" evidence="1">
    <location>
        <begin position="118"/>
        <end position="140"/>
    </location>
</feature>
<keyword evidence="1" id="KW-0812">Transmembrane</keyword>
<dbReference type="STRING" id="1027249.SAMN05216179_0201"/>
<feature type="transmembrane region" description="Helical" evidence="1">
    <location>
        <begin position="85"/>
        <end position="106"/>
    </location>
</feature>
<dbReference type="Pfam" id="PF13789">
    <property type="entry name" value="DUF4181"/>
    <property type="match status" value="1"/>
</dbReference>
<reference evidence="2 3" key="1">
    <citation type="submission" date="2016-11" db="EMBL/GenBank/DDBJ databases">
        <authorList>
            <person name="Jaros S."/>
            <person name="Januszkiewicz K."/>
            <person name="Wedrychowicz H."/>
        </authorList>
    </citation>
    <scope>NUCLEOTIDE SEQUENCE [LARGE SCALE GENOMIC DNA]</scope>
    <source>
        <strain evidence="2 3">CGMCC 1.10681</strain>
    </source>
</reference>
<proteinExistence type="predicted"/>